<dbReference type="InterPro" id="IPR013126">
    <property type="entry name" value="Hsp_70_fam"/>
</dbReference>
<gene>
    <name evidence="3" type="ORF">CKO45_14475</name>
</gene>
<keyword evidence="1" id="KW-0547">Nucleotide-binding</keyword>
<evidence type="ECO:0000313" key="3">
    <source>
        <dbReference type="EMBL" id="MBK1659443.1"/>
    </source>
</evidence>
<dbReference type="Gene3D" id="3.30.420.40">
    <property type="match status" value="3"/>
</dbReference>
<accession>A0ABS1CYG2</accession>
<name>A0ABS1CYG2_9PROT</name>
<dbReference type="PANTHER" id="PTHR19375">
    <property type="entry name" value="HEAT SHOCK PROTEIN 70KDA"/>
    <property type="match status" value="1"/>
</dbReference>
<evidence type="ECO:0000313" key="4">
    <source>
        <dbReference type="Proteomes" id="UP000697995"/>
    </source>
</evidence>
<reference evidence="3 4" key="1">
    <citation type="journal article" date="2020" name="Microorganisms">
        <title>Osmotic Adaptation and Compatible Solute Biosynthesis of Phototrophic Bacteria as Revealed from Genome Analyses.</title>
        <authorList>
            <person name="Imhoff J.F."/>
            <person name="Rahn T."/>
            <person name="Kunzel S."/>
            <person name="Keller A."/>
            <person name="Neulinger S.C."/>
        </authorList>
    </citation>
    <scope>NUCLEOTIDE SEQUENCE [LARGE SCALE GENOMIC DNA]</scope>
    <source>
        <strain evidence="3 4">DSM 15382</strain>
    </source>
</reference>
<dbReference type="Proteomes" id="UP000697995">
    <property type="component" value="Unassembled WGS sequence"/>
</dbReference>
<dbReference type="CDD" id="cd10231">
    <property type="entry name" value="ASKHA_NBD_HSP70_YegD-like"/>
    <property type="match status" value="1"/>
</dbReference>
<evidence type="ECO:0000256" key="1">
    <source>
        <dbReference type="ARBA" id="ARBA00022741"/>
    </source>
</evidence>
<dbReference type="EMBL" id="NRSG01000102">
    <property type="protein sequence ID" value="MBK1659443.1"/>
    <property type="molecule type" value="Genomic_DNA"/>
</dbReference>
<protein>
    <submittedName>
        <fullName evidence="3">Hsp70 family protein</fullName>
    </submittedName>
</protein>
<proteinExistence type="predicted"/>
<organism evidence="3 4">
    <name type="scientific">Paracraurococcus ruber</name>
    <dbReference type="NCBI Taxonomy" id="77675"/>
    <lineage>
        <taxon>Bacteria</taxon>
        <taxon>Pseudomonadati</taxon>
        <taxon>Pseudomonadota</taxon>
        <taxon>Alphaproteobacteria</taxon>
        <taxon>Acetobacterales</taxon>
        <taxon>Roseomonadaceae</taxon>
        <taxon>Paracraurococcus</taxon>
    </lineage>
</organism>
<dbReference type="PRINTS" id="PR00301">
    <property type="entry name" value="HEATSHOCK70"/>
</dbReference>
<dbReference type="RefSeq" id="WP_133219853.1">
    <property type="nucleotide sequence ID" value="NZ_SMOA01000050.1"/>
</dbReference>
<sequence length="432" mass="45407">MRPSIGIDFGTTNSVVAALRPDGSVATLAHDAGAVFRSVLCLWLAQGGQGGGKAGGTRHAAGPAAIEAYLEDPLASRLIMSMKSYLAQRSFRETRIHGRAWTLEALVAAFLRELLGPFAADLAGARVVVGRPVRFAGETADDGFGEERLRAAFAAAGLPEVQVALEPAAAGHRFAAGLDRPATVLVGDMGGGTSDISLLRFEPGPPRRVTPLGHAGVGIAGDALDYRIIDRVVSPRLGKGDQYRVWGKPMPIPVGWYLSFARWHQLSLMRAPKVLADIAEVARTAEHPEKLRHLVMLVEEEAGYALYRAVSGVKAALSRADTAMLDFRHEEFAVQAAVARAEFEAWIAADLAQMDAAVEAALADAGLAAAAVDRVFLTGGTSLVPAVRALFERRFGAERIAGGGEFVSVAEGLALMGAEDAAPPQAPQAAPL</sequence>
<evidence type="ECO:0000256" key="2">
    <source>
        <dbReference type="ARBA" id="ARBA00022840"/>
    </source>
</evidence>
<dbReference type="InterPro" id="IPR042054">
    <property type="entry name" value="YegD-like"/>
</dbReference>
<dbReference type="Pfam" id="PF00012">
    <property type="entry name" value="HSP70"/>
    <property type="match status" value="2"/>
</dbReference>
<dbReference type="InterPro" id="IPR043129">
    <property type="entry name" value="ATPase_NBD"/>
</dbReference>
<dbReference type="Gene3D" id="3.90.640.10">
    <property type="entry name" value="Actin, Chain A, domain 4"/>
    <property type="match status" value="1"/>
</dbReference>
<keyword evidence="4" id="KW-1185">Reference proteome</keyword>
<dbReference type="SUPFAM" id="SSF53067">
    <property type="entry name" value="Actin-like ATPase domain"/>
    <property type="match status" value="2"/>
</dbReference>
<comment type="caution">
    <text evidence="3">The sequence shown here is derived from an EMBL/GenBank/DDBJ whole genome shotgun (WGS) entry which is preliminary data.</text>
</comment>
<keyword evidence="2" id="KW-0067">ATP-binding</keyword>